<dbReference type="FunFam" id="3.40.309.10:FF:000004">
    <property type="entry name" value="Succinate-semialdehyde dehydrogenase I"/>
    <property type="match status" value="1"/>
</dbReference>
<dbReference type="CDD" id="cd07103">
    <property type="entry name" value="ALDH_F5_SSADH_GabD"/>
    <property type="match status" value="1"/>
</dbReference>
<dbReference type="GO" id="GO:0009450">
    <property type="term" value="P:gamma-aminobutyric acid catabolic process"/>
    <property type="evidence" value="ECO:0007669"/>
    <property type="project" value="TreeGrafter"/>
</dbReference>
<protein>
    <submittedName>
        <fullName evidence="6">Succinate-semialdehyde dehydrogenase (NADP(+))</fullName>
    </submittedName>
</protein>
<organism evidence="6 7">
    <name type="scientific">Micavibrio aeruginosavorus</name>
    <dbReference type="NCBI Taxonomy" id="349221"/>
    <lineage>
        <taxon>Bacteria</taxon>
        <taxon>Pseudomonadati</taxon>
        <taxon>Bdellovibrionota</taxon>
        <taxon>Bdellovibrionia</taxon>
        <taxon>Bdellovibrionales</taxon>
        <taxon>Pseudobdellovibrionaceae</taxon>
        <taxon>Micavibrio</taxon>
    </lineage>
</organism>
<dbReference type="FunFam" id="3.40.605.10:FF:000005">
    <property type="entry name" value="Succinate-semialdehyde dehydrogenase I"/>
    <property type="match status" value="1"/>
</dbReference>
<dbReference type="Proteomes" id="UP000249739">
    <property type="component" value="Unassembled WGS sequence"/>
</dbReference>
<dbReference type="InterPro" id="IPR050740">
    <property type="entry name" value="Aldehyde_DH_Superfamily"/>
</dbReference>
<dbReference type="PANTHER" id="PTHR43353:SF5">
    <property type="entry name" value="SUCCINATE-SEMIALDEHYDE DEHYDROGENASE, MITOCHONDRIAL"/>
    <property type="match status" value="1"/>
</dbReference>
<dbReference type="Gene3D" id="3.40.309.10">
    <property type="entry name" value="Aldehyde Dehydrogenase, Chain A, domain 2"/>
    <property type="match status" value="1"/>
</dbReference>
<evidence type="ECO:0000313" key="6">
    <source>
        <dbReference type="EMBL" id="PZP53788.1"/>
    </source>
</evidence>
<evidence type="ECO:0000256" key="4">
    <source>
        <dbReference type="RuleBase" id="RU003345"/>
    </source>
</evidence>
<comment type="caution">
    <text evidence="6">The sequence shown here is derived from an EMBL/GenBank/DDBJ whole genome shotgun (WGS) entry which is preliminary data.</text>
</comment>
<dbReference type="AlphaFoldDB" id="A0A2W5FEH1"/>
<keyword evidence="2 4" id="KW-0560">Oxidoreductase</keyword>
<dbReference type="EMBL" id="QFOT01000165">
    <property type="protein sequence ID" value="PZP53788.1"/>
    <property type="molecule type" value="Genomic_DNA"/>
</dbReference>
<sequence length="484" mass="52097">MSVDLIKQQAYIDGEWVGTPSTFDVVNPATLEKIAHISNCGADEANAAVEAAARAFPLWKNKLASERAALLHKWKQLIIDNKEALARLLTEEQGKPFKESLAEISNAEAVEWSAEEAKRSYGETIPAFKSDTQVLTFREAIGVVAAITPWNFPHSMITRKVAPALAAGCTVVLKPAQDTPLSALALAALAEKAGFPKGVLNIVTASKENTEIVGKILTTHEKVRKVSFTGSTQVGRTLMKQASDTVKKVSLELGGNAPFIVFDSADIDAAVDGALANKFRNAGQTCICANRIFVQSGIHDQFVEAFAQKIKTLQLGNGLEENVTIGPLINRSGLDKVEKLVRNAEAKGALIHVGGKAKDDSLFYEPTLLTGMRTDMQAFEDEIFGPVAPIYKFESEEEAIELANTTIYGLAAYFYSNDIGQCFRVSGALEYGMIGINEIALSAANIPFGGIKQSGLGREGGPDSLSEFMETKYMLLNSSKKATA</sequence>
<proteinExistence type="inferred from homology"/>
<dbReference type="PANTHER" id="PTHR43353">
    <property type="entry name" value="SUCCINATE-SEMIALDEHYDE DEHYDROGENASE, MITOCHONDRIAL"/>
    <property type="match status" value="1"/>
</dbReference>
<evidence type="ECO:0000259" key="5">
    <source>
        <dbReference type="Pfam" id="PF00171"/>
    </source>
</evidence>
<feature type="domain" description="Aldehyde dehydrogenase" evidence="5">
    <location>
        <begin position="19"/>
        <end position="473"/>
    </location>
</feature>
<evidence type="ECO:0000256" key="1">
    <source>
        <dbReference type="ARBA" id="ARBA00009986"/>
    </source>
</evidence>
<evidence type="ECO:0000256" key="2">
    <source>
        <dbReference type="ARBA" id="ARBA00023002"/>
    </source>
</evidence>
<dbReference type="Pfam" id="PF00171">
    <property type="entry name" value="Aldedh"/>
    <property type="match status" value="1"/>
</dbReference>
<accession>A0A2W5FEH1</accession>
<gene>
    <name evidence="6" type="ORF">DI586_10650</name>
</gene>
<dbReference type="SUPFAM" id="SSF53720">
    <property type="entry name" value="ALDH-like"/>
    <property type="match status" value="1"/>
</dbReference>
<evidence type="ECO:0000313" key="7">
    <source>
        <dbReference type="Proteomes" id="UP000249739"/>
    </source>
</evidence>
<dbReference type="InterPro" id="IPR016160">
    <property type="entry name" value="Ald_DH_CS_CYS"/>
</dbReference>
<evidence type="ECO:0000256" key="3">
    <source>
        <dbReference type="PROSITE-ProRule" id="PRU10007"/>
    </source>
</evidence>
<dbReference type="InterPro" id="IPR016162">
    <property type="entry name" value="Ald_DH_N"/>
</dbReference>
<dbReference type="GO" id="GO:0004777">
    <property type="term" value="F:succinate-semialdehyde dehydrogenase (NAD+) activity"/>
    <property type="evidence" value="ECO:0007669"/>
    <property type="project" value="TreeGrafter"/>
</dbReference>
<dbReference type="InterPro" id="IPR016163">
    <property type="entry name" value="Ald_DH_C"/>
</dbReference>
<dbReference type="PROSITE" id="PS00687">
    <property type="entry name" value="ALDEHYDE_DEHYDR_GLU"/>
    <property type="match status" value="1"/>
</dbReference>
<feature type="active site" evidence="3">
    <location>
        <position position="252"/>
    </location>
</feature>
<comment type="similarity">
    <text evidence="1 4">Belongs to the aldehyde dehydrogenase family.</text>
</comment>
<reference evidence="6 7" key="1">
    <citation type="submission" date="2017-08" db="EMBL/GenBank/DDBJ databases">
        <title>Infants hospitalized years apart are colonized by the same room-sourced microbial strains.</title>
        <authorList>
            <person name="Brooks B."/>
            <person name="Olm M.R."/>
            <person name="Firek B.A."/>
            <person name="Baker R."/>
            <person name="Thomas B.C."/>
            <person name="Morowitz M.J."/>
            <person name="Banfield J.F."/>
        </authorList>
    </citation>
    <scope>NUCLEOTIDE SEQUENCE [LARGE SCALE GENOMIC DNA]</scope>
    <source>
        <strain evidence="6">S2_006_000_R2_64</strain>
    </source>
</reference>
<name>A0A2W5FEH1_9BACT</name>
<dbReference type="Gene3D" id="3.40.605.10">
    <property type="entry name" value="Aldehyde Dehydrogenase, Chain A, domain 1"/>
    <property type="match status" value="1"/>
</dbReference>
<dbReference type="InterPro" id="IPR015590">
    <property type="entry name" value="Aldehyde_DH_dom"/>
</dbReference>
<dbReference type="InterPro" id="IPR029510">
    <property type="entry name" value="Ald_DH_CS_GLU"/>
</dbReference>
<dbReference type="PROSITE" id="PS00070">
    <property type="entry name" value="ALDEHYDE_DEHYDR_CYS"/>
    <property type="match status" value="1"/>
</dbReference>
<dbReference type="InterPro" id="IPR016161">
    <property type="entry name" value="Ald_DH/histidinol_DH"/>
</dbReference>